<organism evidence="11 12">
    <name type="scientific">Clostridium saccharoperbutylacetonicum N1-4(HMT)</name>
    <dbReference type="NCBI Taxonomy" id="931276"/>
    <lineage>
        <taxon>Bacteria</taxon>
        <taxon>Bacillati</taxon>
        <taxon>Bacillota</taxon>
        <taxon>Clostridia</taxon>
        <taxon>Eubacteriales</taxon>
        <taxon>Clostridiaceae</taxon>
        <taxon>Clostridium</taxon>
    </lineage>
</organism>
<dbReference type="STRING" id="36745.CLSAP_36580"/>
<keyword evidence="12" id="KW-1185">Reference proteome</keyword>
<dbReference type="InterPro" id="IPR029020">
    <property type="entry name" value="Ammonium/urea_transptr"/>
</dbReference>
<keyword evidence="3 9" id="KW-0813">Transport</keyword>
<comment type="subcellular location">
    <subcellularLocation>
        <location evidence="9">Cell membrane</location>
        <topology evidence="9">Multi-pass membrane protein</topology>
    </subcellularLocation>
    <subcellularLocation>
        <location evidence="1">Membrane</location>
        <topology evidence="1">Multi-pass membrane protein</topology>
    </subcellularLocation>
</comment>
<evidence type="ECO:0000256" key="4">
    <source>
        <dbReference type="ARBA" id="ARBA00022692"/>
    </source>
</evidence>
<dbReference type="PROSITE" id="PS01219">
    <property type="entry name" value="AMMONIUM_TRANSP"/>
    <property type="match status" value="1"/>
</dbReference>
<evidence type="ECO:0000313" key="12">
    <source>
        <dbReference type="Proteomes" id="UP000011728"/>
    </source>
</evidence>
<keyword evidence="7 9" id="KW-0924">Ammonia transport</keyword>
<feature type="transmembrane region" description="Helical" evidence="9">
    <location>
        <begin position="163"/>
        <end position="184"/>
    </location>
</feature>
<dbReference type="PANTHER" id="PTHR43029:SF10">
    <property type="entry name" value="AMMONIUM TRANSPORTER MEP2"/>
    <property type="match status" value="1"/>
</dbReference>
<evidence type="ECO:0000256" key="6">
    <source>
        <dbReference type="ARBA" id="ARBA00023136"/>
    </source>
</evidence>
<keyword evidence="4 9" id="KW-0812">Transmembrane</keyword>
<dbReference type="HOGENOM" id="CLU_000445_33_0_9"/>
<dbReference type="PATRIC" id="fig|931276.5.peg.3916"/>
<keyword evidence="6 9" id="KW-0472">Membrane</keyword>
<feature type="transmembrane region" description="Helical" evidence="9">
    <location>
        <begin position="95"/>
        <end position="118"/>
    </location>
</feature>
<dbReference type="GO" id="GO:0005886">
    <property type="term" value="C:plasma membrane"/>
    <property type="evidence" value="ECO:0007669"/>
    <property type="project" value="UniProtKB-SubCell"/>
</dbReference>
<dbReference type="InterPro" id="IPR018047">
    <property type="entry name" value="Ammonium_transpt_CS"/>
</dbReference>
<feature type="transmembrane region" description="Helical" evidence="9">
    <location>
        <begin position="285"/>
        <end position="303"/>
    </location>
</feature>
<sequence length="415" mass="44509">MKINIGDTAFVIICSALVFLMTPGLALFYGGMVRRKNILNTIMSSLFICGLSSVMWVIIGYSLSFGEDIHGVIGGMTFWGMIGVENTTSTYAPTIPALLFSSFQMMFAISAPALMTGALVERMRFSALFIFILAWLLLVYYPMVHMVWSNGGLINSFGSLDFAGGNVVHISAGISGLIACIMLGKRKDYGKVAYRPCNMPMVVVGTGLIWFGWFGFNAGSALSAGDLAVHAFVVTNISAASAMLSWMLIEKIKQGKPTILGAVTGAIVGLVAITPGAGYVSINSAILIGTIIAPISYLFIGIVKFKLGYDDVLDAFGCNGIGGIFGGIATGLFAQKTINPSIKWNGLFFGDNKLFIAQLFGIIITVFFSGVMTFFIIKVMKLFMDIRVESSVEADGLDLAEHGEEAYPAFDGFDY</sequence>
<dbReference type="Gene3D" id="1.10.3430.10">
    <property type="entry name" value="Ammonium transporter AmtB like domains"/>
    <property type="match status" value="1"/>
</dbReference>
<name>M1MN59_9CLOT</name>
<dbReference type="AlphaFoldDB" id="M1MN59"/>
<accession>M1MN59</accession>
<feature type="transmembrane region" description="Helical" evidence="9">
    <location>
        <begin position="259"/>
        <end position="279"/>
    </location>
</feature>
<dbReference type="Pfam" id="PF00909">
    <property type="entry name" value="Ammonium_transp"/>
    <property type="match status" value="1"/>
</dbReference>
<feature type="transmembrane region" description="Helical" evidence="9">
    <location>
        <begin position="196"/>
        <end position="216"/>
    </location>
</feature>
<evidence type="ECO:0000256" key="2">
    <source>
        <dbReference type="ARBA" id="ARBA00005887"/>
    </source>
</evidence>
<dbReference type="InterPro" id="IPR024041">
    <property type="entry name" value="NH4_transpt_AmtB-like_dom"/>
</dbReference>
<evidence type="ECO:0000313" key="11">
    <source>
        <dbReference type="EMBL" id="AGF57643.1"/>
    </source>
</evidence>
<dbReference type="EMBL" id="CP004121">
    <property type="protein sequence ID" value="AGF57643.1"/>
    <property type="molecule type" value="Genomic_DNA"/>
</dbReference>
<feature type="domain" description="Ammonium transporter AmtB-like" evidence="10">
    <location>
        <begin position="9"/>
        <end position="407"/>
    </location>
</feature>
<evidence type="ECO:0000256" key="3">
    <source>
        <dbReference type="ARBA" id="ARBA00022448"/>
    </source>
</evidence>
<evidence type="ECO:0000256" key="1">
    <source>
        <dbReference type="ARBA" id="ARBA00004141"/>
    </source>
</evidence>
<feature type="transmembrane region" description="Helical" evidence="9">
    <location>
        <begin position="354"/>
        <end position="377"/>
    </location>
</feature>
<proteinExistence type="inferred from homology"/>
<feature type="transmembrane region" description="Helical" evidence="9">
    <location>
        <begin position="125"/>
        <end position="143"/>
    </location>
</feature>
<evidence type="ECO:0000256" key="7">
    <source>
        <dbReference type="ARBA" id="ARBA00023177"/>
    </source>
</evidence>
<evidence type="ECO:0000259" key="10">
    <source>
        <dbReference type="Pfam" id="PF00909"/>
    </source>
</evidence>
<evidence type="ECO:0000256" key="5">
    <source>
        <dbReference type="ARBA" id="ARBA00022989"/>
    </source>
</evidence>
<dbReference type="OrthoDB" id="9814202at2"/>
<dbReference type="KEGG" id="csr:Cspa_c38830"/>
<evidence type="ECO:0000256" key="9">
    <source>
        <dbReference type="RuleBase" id="RU362002"/>
    </source>
</evidence>
<feature type="transmembrane region" description="Helical" evidence="9">
    <location>
        <begin position="228"/>
        <end position="247"/>
    </location>
</feature>
<evidence type="ECO:0000256" key="8">
    <source>
        <dbReference type="ARBA" id="ARBA00050025"/>
    </source>
</evidence>
<dbReference type="Proteomes" id="UP000011728">
    <property type="component" value="Chromosome"/>
</dbReference>
<dbReference type="RefSeq" id="WP_015393956.1">
    <property type="nucleotide sequence ID" value="NC_020291.1"/>
</dbReference>
<reference evidence="11 12" key="1">
    <citation type="submission" date="2013-02" db="EMBL/GenBank/DDBJ databases">
        <title>Genome sequence of Clostridium saccharoperbutylacetonicum N1-4(HMT).</title>
        <authorList>
            <person name="Poehlein A."/>
            <person name="Daniel R."/>
        </authorList>
    </citation>
    <scope>NUCLEOTIDE SEQUENCE [LARGE SCALE GENOMIC DNA]</scope>
    <source>
        <strain evidence="12">N1-4(HMT)</strain>
    </source>
</reference>
<protein>
    <recommendedName>
        <fullName evidence="8 9">Ammonium transporter</fullName>
    </recommendedName>
</protein>
<gene>
    <name evidence="11" type="ORF">Cspa_c38830</name>
</gene>
<feature type="transmembrane region" description="Helical" evidence="9">
    <location>
        <begin position="315"/>
        <end position="334"/>
    </location>
</feature>
<comment type="similarity">
    <text evidence="2 9">Belongs to the ammonia transporter channel (TC 1.A.11.2) family.</text>
</comment>
<dbReference type="GO" id="GO:0008519">
    <property type="term" value="F:ammonium channel activity"/>
    <property type="evidence" value="ECO:0007669"/>
    <property type="project" value="InterPro"/>
</dbReference>
<feature type="transmembrane region" description="Helical" evidence="9">
    <location>
        <begin position="6"/>
        <end position="30"/>
    </location>
</feature>
<keyword evidence="5 9" id="KW-1133">Transmembrane helix</keyword>
<feature type="transmembrane region" description="Helical" evidence="9">
    <location>
        <begin position="42"/>
        <end position="63"/>
    </location>
</feature>
<dbReference type="SUPFAM" id="SSF111352">
    <property type="entry name" value="Ammonium transporter"/>
    <property type="match status" value="1"/>
</dbReference>
<dbReference type="PANTHER" id="PTHR43029">
    <property type="entry name" value="AMMONIUM TRANSPORTER MEP2"/>
    <property type="match status" value="1"/>
</dbReference>
<dbReference type="InterPro" id="IPR001905">
    <property type="entry name" value="Ammonium_transpt"/>
</dbReference>
<dbReference type="eggNOG" id="COG0004">
    <property type="taxonomic scope" value="Bacteria"/>
</dbReference>
<dbReference type="NCBIfam" id="TIGR00836">
    <property type="entry name" value="amt"/>
    <property type="match status" value="1"/>
</dbReference>